<evidence type="ECO:0000256" key="2">
    <source>
        <dbReference type="PIRNR" id="PIRNR016661"/>
    </source>
</evidence>
<dbReference type="OrthoDB" id="9803495at2"/>
<comment type="subcellular location">
    <subcellularLocation>
        <location evidence="2">Cell membrane</location>
        <topology evidence="2">Multi-pass membrane protein</topology>
    </subcellularLocation>
</comment>
<keyword evidence="2" id="KW-1003">Cell membrane</keyword>
<feature type="transmembrane region" description="Helical" evidence="3">
    <location>
        <begin position="48"/>
        <end position="71"/>
    </location>
</feature>
<dbReference type="PANTHER" id="PTHR34295:SF1">
    <property type="entry name" value="BIOTIN TRANSPORTER BIOY"/>
    <property type="match status" value="1"/>
</dbReference>
<geneLocation type="plasmid" evidence="5">
    <name>pRIdsm_01</name>
</geneLocation>
<reference evidence="4 6" key="1">
    <citation type="submission" date="2015-04" db="EMBL/GenBank/DDBJ databases">
        <title>The draft genome sequence of Roseovarius indicus B108T.</title>
        <authorList>
            <person name="Li G."/>
            <person name="Lai Q."/>
            <person name="Shao Z."/>
            <person name="Yan P."/>
        </authorList>
    </citation>
    <scope>NUCLEOTIDE SEQUENCE [LARGE SCALE GENOMIC DNA]</scope>
    <source>
        <strain evidence="4 6">B108</strain>
    </source>
</reference>
<protein>
    <recommendedName>
        <fullName evidence="2">Biotin transporter</fullName>
    </recommendedName>
</protein>
<dbReference type="Pfam" id="PF02632">
    <property type="entry name" value="BioY"/>
    <property type="match status" value="1"/>
</dbReference>
<keyword evidence="3" id="KW-1133">Transmembrane helix</keyword>
<dbReference type="PATRIC" id="fig|540747.5.peg.762"/>
<dbReference type="AlphaFoldDB" id="A0A0T5P6X8"/>
<dbReference type="InterPro" id="IPR003784">
    <property type="entry name" value="BioY"/>
</dbReference>
<feature type="transmembrane region" description="Helical" evidence="3">
    <location>
        <begin position="127"/>
        <end position="150"/>
    </location>
</feature>
<keyword evidence="5" id="KW-0614">Plasmid</keyword>
<evidence type="ECO:0000313" key="7">
    <source>
        <dbReference type="Proteomes" id="UP000325785"/>
    </source>
</evidence>
<accession>A0A0T5P6X8</accession>
<organism evidence="4 6">
    <name type="scientific">Roseovarius indicus</name>
    <dbReference type="NCBI Taxonomy" id="540747"/>
    <lineage>
        <taxon>Bacteria</taxon>
        <taxon>Pseudomonadati</taxon>
        <taxon>Pseudomonadota</taxon>
        <taxon>Alphaproteobacteria</taxon>
        <taxon>Rhodobacterales</taxon>
        <taxon>Roseobacteraceae</taxon>
        <taxon>Roseovarius</taxon>
    </lineage>
</organism>
<dbReference type="GO" id="GO:0015225">
    <property type="term" value="F:biotin transmembrane transporter activity"/>
    <property type="evidence" value="ECO:0007669"/>
    <property type="project" value="UniProtKB-UniRule"/>
</dbReference>
<proteinExistence type="inferred from homology"/>
<keyword evidence="2" id="KW-0813">Transport</keyword>
<keyword evidence="6" id="KW-1185">Reference proteome</keyword>
<gene>
    <name evidence="5" type="primary">bioY_2</name>
    <name evidence="5" type="ORF">RIdsm_05446</name>
    <name evidence="4" type="ORF">XM52_15320</name>
</gene>
<comment type="similarity">
    <text evidence="1 2">Belongs to the BioY family.</text>
</comment>
<dbReference type="KEGG" id="rid:RIdsm_05446"/>
<name>A0A0T5P6X8_9RHOB</name>
<feature type="transmembrane region" description="Helical" evidence="3">
    <location>
        <begin position="91"/>
        <end position="115"/>
    </location>
</feature>
<dbReference type="STRING" id="540747.SAMN04488031_110136"/>
<evidence type="ECO:0000313" key="5">
    <source>
        <dbReference type="EMBL" id="QEW29600.1"/>
    </source>
</evidence>
<evidence type="ECO:0000313" key="6">
    <source>
        <dbReference type="Proteomes" id="UP000051401"/>
    </source>
</evidence>
<feature type="transmembrane region" description="Helical" evidence="3">
    <location>
        <begin position="18"/>
        <end position="36"/>
    </location>
</feature>
<dbReference type="Proteomes" id="UP000051401">
    <property type="component" value="Unassembled WGS sequence"/>
</dbReference>
<reference evidence="5 7" key="2">
    <citation type="submission" date="2018-08" db="EMBL/GenBank/DDBJ databases">
        <title>Genetic Globetrotter - A new plasmid hitch-hiking vast phylogenetic and geographic distances.</title>
        <authorList>
            <person name="Vollmers J."/>
            <person name="Petersen J."/>
        </authorList>
    </citation>
    <scope>NUCLEOTIDE SEQUENCE [LARGE SCALE GENOMIC DNA]</scope>
    <source>
        <strain evidence="5 7">DSM 26383</strain>
        <plasmid evidence="5">pRIdsm_01</plasmid>
        <plasmid evidence="7">pridsm_01</plasmid>
    </source>
</reference>
<feature type="transmembrane region" description="Helical" evidence="3">
    <location>
        <begin position="156"/>
        <end position="182"/>
    </location>
</feature>
<sequence>MNLETTQSQTLAKLTQEISIILVGTILLTLSAKIVVPFYPVPMSTQTLVVLGLGLFLGPVRSSLVVVTYLFEGLLGLPVFAGTPPAPAGLAYIAGPTGGYLVGFALAAAAAGWIVQALQGLRPAFRASVAVFFGSIVMYCAGLLWLGGFVGYGEKLLIAGLYPFLPGDLIKAAIAVALYTGFHNRRPV</sequence>
<evidence type="ECO:0000256" key="3">
    <source>
        <dbReference type="SAM" id="Phobius"/>
    </source>
</evidence>
<dbReference type="PANTHER" id="PTHR34295">
    <property type="entry name" value="BIOTIN TRANSPORTER BIOY"/>
    <property type="match status" value="1"/>
</dbReference>
<keyword evidence="2 3" id="KW-0472">Membrane</keyword>
<dbReference type="Proteomes" id="UP000325785">
    <property type="component" value="Plasmid pRIdsm_01"/>
</dbReference>
<keyword evidence="3" id="KW-0812">Transmembrane</keyword>
<dbReference type="RefSeq" id="WP_057817039.1">
    <property type="nucleotide sequence ID" value="NZ_CP031599.1"/>
</dbReference>
<geneLocation type="plasmid" evidence="7">
    <name>pridsm_01</name>
</geneLocation>
<dbReference type="GO" id="GO:0005886">
    <property type="term" value="C:plasma membrane"/>
    <property type="evidence" value="ECO:0007669"/>
    <property type="project" value="UniProtKB-SubCell"/>
</dbReference>
<dbReference type="Gene3D" id="1.10.1760.20">
    <property type="match status" value="1"/>
</dbReference>
<evidence type="ECO:0000256" key="1">
    <source>
        <dbReference type="ARBA" id="ARBA00010692"/>
    </source>
</evidence>
<dbReference type="EMBL" id="LAXI01000010">
    <property type="protein sequence ID" value="KRS16944.1"/>
    <property type="molecule type" value="Genomic_DNA"/>
</dbReference>
<dbReference type="EMBL" id="CP031599">
    <property type="protein sequence ID" value="QEW29600.1"/>
    <property type="molecule type" value="Genomic_DNA"/>
</dbReference>
<evidence type="ECO:0000313" key="4">
    <source>
        <dbReference type="EMBL" id="KRS16944.1"/>
    </source>
</evidence>
<dbReference type="PIRSF" id="PIRSF016661">
    <property type="entry name" value="BioY"/>
    <property type="match status" value="1"/>
</dbReference>